<protein>
    <recommendedName>
        <fullName evidence="10">Serine/threonine-protein phosphatase 2A activator</fullName>
        <ecNumber evidence="10">5.2.1.8</ecNumber>
    </recommendedName>
    <alternativeName>
        <fullName evidence="10">Phosphotyrosyl phosphatase activator</fullName>
    </alternativeName>
</protein>
<dbReference type="Gene3D" id="1.20.120.1150">
    <property type="match status" value="1"/>
</dbReference>
<feature type="region of interest" description="Disordered" evidence="11">
    <location>
        <begin position="1"/>
        <end position="44"/>
    </location>
</feature>
<evidence type="ECO:0000256" key="2">
    <source>
        <dbReference type="ARBA" id="ARBA00004123"/>
    </source>
</evidence>
<dbReference type="InterPro" id="IPR043170">
    <property type="entry name" value="PTPA_C_lid"/>
</dbReference>
<dbReference type="GO" id="GO:0007052">
    <property type="term" value="P:mitotic spindle organization"/>
    <property type="evidence" value="ECO:0007669"/>
    <property type="project" value="TreeGrafter"/>
</dbReference>
<feature type="region of interest" description="Disordered" evidence="11">
    <location>
        <begin position="407"/>
        <end position="508"/>
    </location>
</feature>
<dbReference type="GO" id="GO:0005634">
    <property type="term" value="C:nucleus"/>
    <property type="evidence" value="ECO:0007669"/>
    <property type="project" value="UniProtKB-SubCell"/>
</dbReference>
<comment type="subcellular location">
    <subcellularLocation>
        <location evidence="3 10">Cytoplasm</location>
    </subcellularLocation>
    <subcellularLocation>
        <location evidence="2">Nucleus</location>
    </subcellularLocation>
</comment>
<evidence type="ECO:0000256" key="11">
    <source>
        <dbReference type="SAM" id="MobiDB-lite"/>
    </source>
</evidence>
<dbReference type="SUPFAM" id="SSF140984">
    <property type="entry name" value="PTPA-like"/>
    <property type="match status" value="1"/>
</dbReference>
<comment type="function">
    <text evidence="9">PPIases accelerate the folding of proteins. It catalyzes the cis-trans isomerization of proline imidic peptide bonds in oligopeptides. Acts as a regulatory subunit for PP2A-like phosphatases modulating their activity or substrate specificity, probably by inducing a conformational change in the catalytic subunit, a direct target of the PPIase. Can reactivate inactive phosphatase PP2A-phosphatase methylesterase complexes (PP2Ai) in presence of ATP and Mg(2+) by dissociating the inactive form from the complex.</text>
</comment>
<evidence type="ECO:0000313" key="12">
    <source>
        <dbReference type="EMBL" id="TKW56760.1"/>
    </source>
</evidence>
<accession>A0A4U6XM67</accession>
<gene>
    <name evidence="12" type="primary">RRD1</name>
    <name evidence="12" type="ORF">CTA1_6877</name>
</gene>
<dbReference type="InterPro" id="IPR037218">
    <property type="entry name" value="PTPA_sf"/>
</dbReference>
<evidence type="ECO:0000256" key="3">
    <source>
        <dbReference type="ARBA" id="ARBA00004496"/>
    </source>
</evidence>
<evidence type="ECO:0000256" key="7">
    <source>
        <dbReference type="ARBA" id="ARBA00023235"/>
    </source>
</evidence>
<dbReference type="GO" id="GO:0000159">
    <property type="term" value="C:protein phosphatase type 2A complex"/>
    <property type="evidence" value="ECO:0007669"/>
    <property type="project" value="TreeGrafter"/>
</dbReference>
<dbReference type="PANTHER" id="PTHR10012:SF3">
    <property type="entry name" value="SERINE_THREONINE-PROTEIN PHOSPHATASE 2A ACTIVATOR 1"/>
    <property type="match status" value="1"/>
</dbReference>
<evidence type="ECO:0000256" key="6">
    <source>
        <dbReference type="ARBA" id="ARBA00023110"/>
    </source>
</evidence>
<dbReference type="PANTHER" id="PTHR10012">
    <property type="entry name" value="SERINE/THREONINE-PROTEIN PHOSPHATASE 2A REGULATORY SUBUNIT B"/>
    <property type="match status" value="1"/>
</dbReference>
<evidence type="ECO:0000256" key="4">
    <source>
        <dbReference type="ARBA" id="ARBA00011019"/>
    </source>
</evidence>
<dbReference type="FunFam" id="1.20.120.1150:FF:000003">
    <property type="entry name" value="Serine/threonine-protein phosphatase 2A activator"/>
    <property type="match status" value="1"/>
</dbReference>
<dbReference type="EMBL" id="PJEX01000058">
    <property type="protein sequence ID" value="TKW56760.1"/>
    <property type="molecule type" value="Genomic_DNA"/>
</dbReference>
<feature type="compositionally biased region" description="Low complexity" evidence="11">
    <location>
        <begin position="421"/>
        <end position="443"/>
    </location>
</feature>
<dbReference type="CDD" id="cd04087">
    <property type="entry name" value="PTPA"/>
    <property type="match status" value="1"/>
</dbReference>
<feature type="compositionally biased region" description="Polar residues" evidence="11">
    <location>
        <begin position="35"/>
        <end position="44"/>
    </location>
</feature>
<keyword evidence="7 10" id="KW-0413">Isomerase</keyword>
<name>A0A4U6XM67_9PEZI</name>
<evidence type="ECO:0000256" key="9">
    <source>
        <dbReference type="ARBA" id="ARBA00025287"/>
    </source>
</evidence>
<feature type="compositionally biased region" description="Pro residues" evidence="11">
    <location>
        <begin position="444"/>
        <end position="463"/>
    </location>
</feature>
<dbReference type="Proteomes" id="UP000310108">
    <property type="component" value="Unassembled WGS sequence"/>
</dbReference>
<keyword evidence="13" id="KW-1185">Reference proteome</keyword>
<sequence length="508" mass="53885">MDPPTTTSKPQPPQPPRPPQQPAFPSIKPLPRTPRSFQTPTKRINTGADLSTFLTTTAYRDILLFLLQLNRSLCPRRSPAGGPATTYPLTSLPPAAALPPSIKALQNLLAAAESLIDLAPPDPGPRRFGNVSFRKWHDLLAERAPALLSEHIPDAVLSFPTTPSSDPPSAELLSYLLGAFGSPQRLDYGTGHELSFLAFLGSLYKLSFFADDALATSSGSTVGAHDTAALDRTIVLAVVEPYLRVVRRLILTYTLEPAGSHGVWGLDDHSFLPYIFGSAQLTSPVASDADPMPTEGSVRGAPKTGDIVKAAVVDAQRSENMYFAAVGFINDVKKGPFWEHSPILFDVSGVKDGWGKINKGMLKMFNAEVLQKFPVVQHFSFGSLFSWDQDADAAPVSQSVHAANQPSYNYPATTAPPPPNQGAGTAAPWATTTTTTIGGALPGRMPPPGGPGIPYTRQPPPPSAAASARAPPAPGMMPMPAGTQQARQGSRAGTTDAQITLTKAPWAK</sequence>
<keyword evidence="5 10" id="KW-0963">Cytoplasm</keyword>
<dbReference type="GO" id="GO:0003755">
    <property type="term" value="F:peptidyl-prolyl cis-trans isomerase activity"/>
    <property type="evidence" value="ECO:0007669"/>
    <property type="project" value="UniProtKB-KW"/>
</dbReference>
<comment type="catalytic activity">
    <reaction evidence="1 10">
        <text>[protein]-peptidylproline (omega=180) = [protein]-peptidylproline (omega=0)</text>
        <dbReference type="Rhea" id="RHEA:16237"/>
        <dbReference type="Rhea" id="RHEA-COMP:10747"/>
        <dbReference type="Rhea" id="RHEA-COMP:10748"/>
        <dbReference type="ChEBI" id="CHEBI:83833"/>
        <dbReference type="ChEBI" id="CHEBI:83834"/>
        <dbReference type="EC" id="5.2.1.8"/>
    </reaction>
</comment>
<reference evidence="12 13" key="1">
    <citation type="journal article" date="2019" name="PLoS ONE">
        <title>Comparative genome analysis indicates high evolutionary potential of pathogenicity genes in Colletotrichum tanaceti.</title>
        <authorList>
            <person name="Lelwala R.V."/>
            <person name="Korhonen P.K."/>
            <person name="Young N.D."/>
            <person name="Scott J.B."/>
            <person name="Ades P.A."/>
            <person name="Gasser R.B."/>
            <person name="Taylor P.W.J."/>
        </authorList>
    </citation>
    <scope>NUCLEOTIDE SEQUENCE [LARGE SCALE GENOMIC DNA]</scope>
    <source>
        <strain evidence="12">BRIP57314</strain>
    </source>
</reference>
<evidence type="ECO:0000313" key="13">
    <source>
        <dbReference type="Proteomes" id="UP000310108"/>
    </source>
</evidence>
<feature type="compositionally biased region" description="Polar residues" evidence="11">
    <location>
        <begin position="483"/>
        <end position="501"/>
    </location>
</feature>
<feature type="compositionally biased region" description="Pro residues" evidence="11">
    <location>
        <begin position="10"/>
        <end position="22"/>
    </location>
</feature>
<keyword evidence="6 10" id="KW-0697">Rotamase</keyword>
<dbReference type="EC" id="5.2.1.8" evidence="10"/>
<keyword evidence="8" id="KW-0539">Nucleus</keyword>
<evidence type="ECO:0000256" key="10">
    <source>
        <dbReference type="RuleBase" id="RU361210"/>
    </source>
</evidence>
<evidence type="ECO:0000256" key="8">
    <source>
        <dbReference type="ARBA" id="ARBA00023242"/>
    </source>
</evidence>
<dbReference type="GO" id="GO:0005737">
    <property type="term" value="C:cytoplasm"/>
    <property type="evidence" value="ECO:0007669"/>
    <property type="project" value="UniProtKB-SubCell"/>
</dbReference>
<dbReference type="InterPro" id="IPR004327">
    <property type="entry name" value="Phstyr_phstse_ac"/>
</dbReference>
<evidence type="ECO:0000256" key="1">
    <source>
        <dbReference type="ARBA" id="ARBA00000971"/>
    </source>
</evidence>
<organism evidence="12 13">
    <name type="scientific">Colletotrichum tanaceti</name>
    <dbReference type="NCBI Taxonomy" id="1306861"/>
    <lineage>
        <taxon>Eukaryota</taxon>
        <taxon>Fungi</taxon>
        <taxon>Dikarya</taxon>
        <taxon>Ascomycota</taxon>
        <taxon>Pezizomycotina</taxon>
        <taxon>Sordariomycetes</taxon>
        <taxon>Hypocreomycetidae</taxon>
        <taxon>Glomerellales</taxon>
        <taxon>Glomerellaceae</taxon>
        <taxon>Colletotrichum</taxon>
        <taxon>Colletotrichum destructivum species complex</taxon>
    </lineage>
</organism>
<dbReference type="Pfam" id="PF03095">
    <property type="entry name" value="PTPA"/>
    <property type="match status" value="1"/>
</dbReference>
<proteinExistence type="inferred from homology"/>
<dbReference type="STRING" id="1306861.A0A4U6XM67"/>
<evidence type="ECO:0000256" key="5">
    <source>
        <dbReference type="ARBA" id="ARBA00022490"/>
    </source>
</evidence>
<dbReference type="GO" id="GO:0008160">
    <property type="term" value="F:protein tyrosine phosphatase activator activity"/>
    <property type="evidence" value="ECO:0007669"/>
    <property type="project" value="TreeGrafter"/>
</dbReference>
<comment type="caution">
    <text evidence="12">The sequence shown here is derived from an EMBL/GenBank/DDBJ whole genome shotgun (WGS) entry which is preliminary data.</text>
</comment>
<dbReference type="AlphaFoldDB" id="A0A4U6XM67"/>
<comment type="similarity">
    <text evidence="4 10">Belongs to the PTPA-type PPIase family.</text>
</comment>